<dbReference type="InterPro" id="IPR007498">
    <property type="entry name" value="PqiA-like"/>
</dbReference>
<name>A0AAP9LDQ6_9GAMM</name>
<gene>
    <name evidence="10" type="primary">pqiA</name>
    <name evidence="10" type="ORF">GMX10_16495</name>
</gene>
<comment type="subcellular location">
    <subcellularLocation>
        <location evidence="1">Cell inner membrane</location>
        <topology evidence="1">Multi-pass membrane protein</topology>
    </subcellularLocation>
</comment>
<keyword evidence="3" id="KW-1003">Cell membrane</keyword>
<dbReference type="Pfam" id="PF04403">
    <property type="entry name" value="PqiA"/>
    <property type="match status" value="2"/>
</dbReference>
<evidence type="ECO:0000256" key="8">
    <source>
        <dbReference type="SAM" id="MobiDB-lite"/>
    </source>
</evidence>
<evidence type="ECO:0000256" key="5">
    <source>
        <dbReference type="ARBA" id="ARBA00022692"/>
    </source>
</evidence>
<feature type="transmembrane region" description="Helical" evidence="9">
    <location>
        <begin position="88"/>
        <end position="112"/>
    </location>
</feature>
<organism evidence="10 11">
    <name type="scientific">Pectobacterium parvum</name>
    <dbReference type="NCBI Taxonomy" id="2778550"/>
    <lineage>
        <taxon>Bacteria</taxon>
        <taxon>Pseudomonadati</taxon>
        <taxon>Pseudomonadota</taxon>
        <taxon>Gammaproteobacteria</taxon>
        <taxon>Enterobacterales</taxon>
        <taxon>Pectobacteriaceae</taxon>
        <taxon>Pectobacterium</taxon>
    </lineage>
</organism>
<dbReference type="NCBIfam" id="NF011683">
    <property type="entry name" value="PRK15103.1"/>
    <property type="match status" value="1"/>
</dbReference>
<dbReference type="PANTHER" id="PTHR30462">
    <property type="entry name" value="INTERMEMBRANE TRANSPORT PROTEIN PQIB-RELATED"/>
    <property type="match status" value="1"/>
</dbReference>
<dbReference type="PANTHER" id="PTHR30462:SF3">
    <property type="entry name" value="INTERMEMBRANE TRANSPORT PROTEIN PQIA"/>
    <property type="match status" value="1"/>
</dbReference>
<evidence type="ECO:0000256" key="7">
    <source>
        <dbReference type="ARBA" id="ARBA00023136"/>
    </source>
</evidence>
<keyword evidence="5 9" id="KW-0812">Transmembrane</keyword>
<dbReference type="RefSeq" id="WP_161546935.1">
    <property type="nucleotide sequence ID" value="NZ_CP046377.1"/>
</dbReference>
<evidence type="ECO:0000313" key="10">
    <source>
        <dbReference type="EMBL" id="QHQ25471.1"/>
    </source>
</evidence>
<evidence type="ECO:0000256" key="3">
    <source>
        <dbReference type="ARBA" id="ARBA00022475"/>
    </source>
</evidence>
<feature type="transmembrane region" description="Helical" evidence="9">
    <location>
        <begin position="388"/>
        <end position="409"/>
    </location>
</feature>
<evidence type="ECO:0000256" key="1">
    <source>
        <dbReference type="ARBA" id="ARBA00004429"/>
    </source>
</evidence>
<keyword evidence="4" id="KW-0997">Cell inner membrane</keyword>
<keyword evidence="7 9" id="KW-0472">Membrane</keyword>
<protein>
    <submittedName>
        <fullName evidence="10">Membrane integrity-associated transporter subunit PqiA</fullName>
    </submittedName>
</protein>
<evidence type="ECO:0000256" key="2">
    <source>
        <dbReference type="ARBA" id="ARBA00007555"/>
    </source>
</evidence>
<keyword evidence="6 9" id="KW-1133">Transmembrane helix</keyword>
<dbReference type="Proteomes" id="UP000464054">
    <property type="component" value="Chromosome"/>
</dbReference>
<feature type="transmembrane region" description="Helical" evidence="9">
    <location>
        <begin position="415"/>
        <end position="438"/>
    </location>
</feature>
<evidence type="ECO:0000256" key="6">
    <source>
        <dbReference type="ARBA" id="ARBA00022989"/>
    </source>
</evidence>
<dbReference type="InterPro" id="IPR051800">
    <property type="entry name" value="PqiA-PqiB_transport"/>
</dbReference>
<dbReference type="NCBIfam" id="TIGR00155">
    <property type="entry name" value="pqiA_fam"/>
    <property type="match status" value="1"/>
</dbReference>
<dbReference type="AlphaFoldDB" id="A0AAP9LDQ6"/>
<feature type="transmembrane region" description="Helical" evidence="9">
    <location>
        <begin position="204"/>
        <end position="224"/>
    </location>
</feature>
<dbReference type="GO" id="GO:0005886">
    <property type="term" value="C:plasma membrane"/>
    <property type="evidence" value="ECO:0007669"/>
    <property type="project" value="UniProtKB-SubCell"/>
</dbReference>
<reference evidence="11" key="1">
    <citation type="submission" date="2019-11" db="EMBL/GenBank/DDBJ databases">
        <authorList>
            <person name="Jee S."/>
        </authorList>
    </citation>
    <scope>NUCLEOTIDE SEQUENCE [LARGE SCALE GENOMIC DNA]</scope>
    <source>
        <strain evidence="11">PZ1</strain>
    </source>
</reference>
<comment type="similarity">
    <text evidence="2">Belongs to the PqiA family.</text>
</comment>
<feature type="transmembrane region" description="Helical" evidence="9">
    <location>
        <begin position="132"/>
        <end position="159"/>
    </location>
</feature>
<dbReference type="EMBL" id="CP046377">
    <property type="protein sequence ID" value="QHQ25471.1"/>
    <property type="molecule type" value="Genomic_DNA"/>
</dbReference>
<feature type="transmembrane region" description="Helical" evidence="9">
    <location>
        <begin position="325"/>
        <end position="351"/>
    </location>
</feature>
<proteinExistence type="inferred from homology"/>
<feature type="transmembrane region" description="Helical" evidence="9">
    <location>
        <begin position="180"/>
        <end position="198"/>
    </location>
</feature>
<dbReference type="InterPro" id="IPR005219">
    <property type="entry name" value="PqiA-like_proteobact"/>
</dbReference>
<evidence type="ECO:0000256" key="4">
    <source>
        <dbReference type="ARBA" id="ARBA00022519"/>
    </source>
</evidence>
<evidence type="ECO:0000313" key="11">
    <source>
        <dbReference type="Proteomes" id="UP000464054"/>
    </source>
</evidence>
<feature type="region of interest" description="Disordered" evidence="8">
    <location>
        <begin position="1"/>
        <end position="42"/>
    </location>
</feature>
<sequence>MCSHHDRHDPDLQHKHDLPHDPAHGHSLEHGSEHNPEHEHHHHDDYMICPQCDLLVELPELSRGQKATCPRCKTTLTNHQTEPRKRPVGYAVSALIMLLLANLFPFVSMRVAGITSEITLIQIPKVMVAENYASVATLFMLFVQLIPAFSMATLILLCLHASLPLALKKNMGKMLFHLKSWGMAEIFLAGVLVSFVKLMAYGDIGIGTSFMPFVLFCLLQLLAFQSLDRRWLWNDIVPPPALPAPPVLGQSGLSQGLRSCTCCTAILPANQLICPRCHSRGHARKKHSLQWTLALLITSIMLYIPSNLMPIMVTEALGDRMGSTIMSGVILLWGMGSYPIALVIFIASVMVPSLKMLALGWLCWQANRKTKKTEDSERMHVIYEMVEFVGRWSMIDVFVIAVLSAMVRIGRLMSIYPAVGAVLFAAVVILTMFAAMMFDPRLLWDRRDDVLHKEPAVGER</sequence>
<evidence type="ECO:0000256" key="9">
    <source>
        <dbReference type="SAM" id="Phobius"/>
    </source>
</evidence>
<feature type="transmembrane region" description="Helical" evidence="9">
    <location>
        <begin position="288"/>
        <end position="305"/>
    </location>
</feature>
<accession>A0AAP9LDQ6</accession>